<name>A0AB39HDP1_9VIBR</name>
<dbReference type="AlphaFoldDB" id="A0AB39HDP1"/>
<dbReference type="RefSeq" id="WP_306100558.1">
    <property type="nucleotide sequence ID" value="NZ_CP162601.1"/>
</dbReference>
<proteinExistence type="predicted"/>
<sequence length="154" mass="17397">MFTTPITQWLDEQEIDYQLLKHSKATVTIADTARERGIREQQMVKTILLCDPAGQLVLACVPGDRQVSPQKVRERLQTRRLTCVNSEKLRSLTGFAPGTLVPMMWCQDIPIVFSCELLEYDQLTISSGSLMAGLLLNKRDLLSLCQPIVHPICR</sequence>
<accession>A0AB39HDP1</accession>
<protein>
    <submittedName>
        <fullName evidence="2">Aminoacyl-tRNA deacylase</fullName>
    </submittedName>
</protein>
<dbReference type="InterPro" id="IPR036754">
    <property type="entry name" value="YbaK/aa-tRNA-synt-asso_dom_sf"/>
</dbReference>
<evidence type="ECO:0000313" key="2">
    <source>
        <dbReference type="EMBL" id="XDK24790.1"/>
    </source>
</evidence>
<dbReference type="EMBL" id="CP162601">
    <property type="protein sequence ID" value="XDK24790.1"/>
    <property type="molecule type" value="Genomic_DNA"/>
</dbReference>
<gene>
    <name evidence="2" type="ORF">AB0763_11435</name>
</gene>
<dbReference type="Gene3D" id="3.90.960.10">
    <property type="entry name" value="YbaK/aminoacyl-tRNA synthetase-associated domain"/>
    <property type="match status" value="1"/>
</dbReference>
<dbReference type="GO" id="GO:0002161">
    <property type="term" value="F:aminoacyl-tRNA deacylase activity"/>
    <property type="evidence" value="ECO:0007669"/>
    <property type="project" value="InterPro"/>
</dbReference>
<organism evidence="2">
    <name type="scientific">Vibrio sp. HB236076</name>
    <dbReference type="NCBI Taxonomy" id="3232307"/>
    <lineage>
        <taxon>Bacteria</taxon>
        <taxon>Pseudomonadati</taxon>
        <taxon>Pseudomonadota</taxon>
        <taxon>Gammaproteobacteria</taxon>
        <taxon>Vibrionales</taxon>
        <taxon>Vibrionaceae</taxon>
        <taxon>Vibrio</taxon>
    </lineage>
</organism>
<dbReference type="InterPro" id="IPR007214">
    <property type="entry name" value="YbaK/aa-tRNA-synth-assoc-dom"/>
</dbReference>
<dbReference type="Pfam" id="PF04073">
    <property type="entry name" value="tRNA_edit"/>
    <property type="match status" value="1"/>
</dbReference>
<evidence type="ECO:0000259" key="1">
    <source>
        <dbReference type="Pfam" id="PF04073"/>
    </source>
</evidence>
<reference evidence="2" key="1">
    <citation type="submission" date="2024-07" db="EMBL/GenBank/DDBJ databases">
        <title>Genome Analysis of a Potential Novel Vibrio Species Secreting pH- and Thermo-stable Alginate Lyase and its Application in Producing Alginate Oligosaccharides.</title>
        <authorList>
            <person name="Huang H."/>
            <person name="Bao K."/>
        </authorList>
    </citation>
    <scope>NUCLEOTIDE SEQUENCE</scope>
    <source>
        <strain evidence="2">HB236076</strain>
    </source>
</reference>
<dbReference type="KEGG" id="vih:AB0763_11435"/>
<feature type="domain" description="YbaK/aminoacyl-tRNA synthetase-associated" evidence="1">
    <location>
        <begin position="25"/>
        <end position="142"/>
    </location>
</feature>
<dbReference type="SUPFAM" id="SSF55826">
    <property type="entry name" value="YbaK/ProRS associated domain"/>
    <property type="match status" value="1"/>
</dbReference>
<dbReference type="CDD" id="cd04332">
    <property type="entry name" value="YbaK_like"/>
    <property type="match status" value="1"/>
</dbReference>